<feature type="region of interest" description="Disordered" evidence="1">
    <location>
        <begin position="216"/>
        <end position="256"/>
    </location>
</feature>
<feature type="compositionally biased region" description="Polar residues" evidence="1">
    <location>
        <begin position="17"/>
        <end position="40"/>
    </location>
</feature>
<accession>A0A8S3Y0R1</accession>
<dbReference type="AlphaFoldDB" id="A0A8S3Y0R1"/>
<evidence type="ECO:0000313" key="2">
    <source>
        <dbReference type="EMBL" id="CAG5048401.1"/>
    </source>
</evidence>
<name>A0A8S3Y0R1_PARAO</name>
<reference evidence="2" key="1">
    <citation type="submission" date="2021-04" db="EMBL/GenBank/DDBJ databases">
        <authorList>
            <person name="Tunstrom K."/>
        </authorList>
    </citation>
    <scope>NUCLEOTIDE SEQUENCE</scope>
</reference>
<dbReference type="EMBL" id="CAJQZP010001459">
    <property type="protein sequence ID" value="CAG5048401.1"/>
    <property type="molecule type" value="Genomic_DNA"/>
</dbReference>
<dbReference type="PANTHER" id="PTHR34239">
    <property type="entry name" value="APPLE DOMAIN-CONTAINING PROTEIN"/>
    <property type="match status" value="1"/>
</dbReference>
<keyword evidence="3" id="KW-1185">Reference proteome</keyword>
<feature type="compositionally biased region" description="Basic and acidic residues" evidence="1">
    <location>
        <begin position="1"/>
        <end position="14"/>
    </location>
</feature>
<dbReference type="Proteomes" id="UP000691718">
    <property type="component" value="Unassembled WGS sequence"/>
</dbReference>
<dbReference type="OrthoDB" id="7701249at2759"/>
<proteinExistence type="predicted"/>
<gene>
    <name evidence="2" type="ORF">PAPOLLO_LOCUS24214</name>
</gene>
<protein>
    <submittedName>
        <fullName evidence="2">(apollo) hypothetical protein</fullName>
    </submittedName>
</protein>
<comment type="caution">
    <text evidence="2">The sequence shown here is derived from an EMBL/GenBank/DDBJ whole genome shotgun (WGS) entry which is preliminary data.</text>
</comment>
<evidence type="ECO:0000313" key="3">
    <source>
        <dbReference type="Proteomes" id="UP000691718"/>
    </source>
</evidence>
<organism evidence="2 3">
    <name type="scientific">Parnassius apollo</name>
    <name type="common">Apollo butterfly</name>
    <name type="synonym">Papilio apollo</name>
    <dbReference type="NCBI Taxonomy" id="110799"/>
    <lineage>
        <taxon>Eukaryota</taxon>
        <taxon>Metazoa</taxon>
        <taxon>Ecdysozoa</taxon>
        <taxon>Arthropoda</taxon>
        <taxon>Hexapoda</taxon>
        <taxon>Insecta</taxon>
        <taxon>Pterygota</taxon>
        <taxon>Neoptera</taxon>
        <taxon>Endopterygota</taxon>
        <taxon>Lepidoptera</taxon>
        <taxon>Glossata</taxon>
        <taxon>Ditrysia</taxon>
        <taxon>Papilionoidea</taxon>
        <taxon>Papilionidae</taxon>
        <taxon>Parnassiinae</taxon>
        <taxon>Parnassini</taxon>
        <taxon>Parnassius</taxon>
        <taxon>Parnassius</taxon>
    </lineage>
</organism>
<sequence>MENDILIEKEKNEESESPQSELQILGNLNSQASTSESGNQPDKVPEVHDLDAEALAVLGEIKIEQEKGPPLHPEIANKWTPILSKGLKKEDKRELMQKYIPFENLPRLIEPTLNPELLTAIGSGFESILKNGDKIEIVHNINDASKLLCDYFQSETNSRKILITNAVNHNLKETLKSDSDMFLFGTNLAERIKNARIIQRSGKDLKEKQERLKGQTKTLNWLGSPQLSTRLGGGESVTKPKNKQQQQQKPLPPRRY</sequence>
<evidence type="ECO:0000256" key="1">
    <source>
        <dbReference type="SAM" id="MobiDB-lite"/>
    </source>
</evidence>
<feature type="compositionally biased region" description="Polar residues" evidence="1">
    <location>
        <begin position="216"/>
        <end position="229"/>
    </location>
</feature>
<dbReference type="PANTHER" id="PTHR34239:SF2">
    <property type="entry name" value="TRANSPOSABLE ELEMENT P TRANSPOSASE_THAP9 CONSERVED DOMAIN-CONTAINING PROTEIN"/>
    <property type="match status" value="1"/>
</dbReference>
<feature type="region of interest" description="Disordered" evidence="1">
    <location>
        <begin position="1"/>
        <end position="46"/>
    </location>
</feature>